<feature type="transmembrane region" description="Helical" evidence="12">
    <location>
        <begin position="41"/>
        <end position="64"/>
    </location>
</feature>
<dbReference type="InterPro" id="IPR008892">
    <property type="entry name" value="COR413"/>
</dbReference>
<keyword evidence="7 12" id="KW-1133">Transmembrane helix</keyword>
<keyword evidence="10" id="KW-0464">Manganese</keyword>
<keyword evidence="5" id="KW-0602">Photosynthesis</keyword>
<evidence type="ECO:0000313" key="13">
    <source>
        <dbReference type="EMBL" id="KAK8978229.1"/>
    </source>
</evidence>
<dbReference type="EMBL" id="JBBPBN010000114">
    <property type="protein sequence ID" value="KAK8978229.1"/>
    <property type="molecule type" value="Genomic_DNA"/>
</dbReference>
<evidence type="ECO:0000256" key="10">
    <source>
        <dbReference type="ARBA" id="ARBA00023211"/>
    </source>
</evidence>
<gene>
    <name evidence="13" type="ORF">V6N11_063019</name>
</gene>
<comment type="caution">
    <text evidence="13">The sequence shown here is derived from an EMBL/GenBank/DDBJ whole genome shotgun (WGS) entry which is preliminary data.</text>
</comment>
<evidence type="ECO:0000256" key="1">
    <source>
        <dbReference type="ARBA" id="ARBA00004141"/>
    </source>
</evidence>
<evidence type="ECO:0000313" key="14">
    <source>
        <dbReference type="Proteomes" id="UP001396334"/>
    </source>
</evidence>
<dbReference type="Proteomes" id="UP001396334">
    <property type="component" value="Unassembled WGS sequence"/>
</dbReference>
<keyword evidence="8" id="KW-0793">Thylakoid</keyword>
<proteinExistence type="inferred from homology"/>
<comment type="subcellular location">
    <subcellularLocation>
        <location evidence="1">Membrane</location>
        <topology evidence="1">Multi-pass membrane protein</topology>
    </subcellularLocation>
    <subcellularLocation>
        <location evidence="2">Plastid</location>
        <location evidence="2">Chloroplast thylakoid membrane</location>
    </subcellularLocation>
</comment>
<sequence>MGRMQQYLAMKTDPVAQELISSDIKELKLAAMKLMDDATKLGGLGFGTSFLKWVASFSAIYLLILDRTNWRTNMLTSLLVPYIFLSLPSGLFDFLRGDVGKWIAFIAVVLRLFFPRHFPDWLEMPGSLILLLVVAPNFFAVTLKGNWVGVFICLLIGCYLLQEHIRASGGFRNSLTQSNGISNTIGIILLAQLSMAESTHNLFAFKRRRYYAKKLCVEPTSVTVKAEGVRKNAPPEFGRTNLLSRLTCTFVFIEGHFKVSMDGWNCQIRRQKTVAAVTVQLSDGECVPSLFTIKQLVASEKPENFGGRWRLSRSIVHPFWIQKEGPVQLVAAMRWCSSPVE</sequence>
<dbReference type="PANTHER" id="PTHR33596">
    <property type="entry name" value="COLD-REGULATED 413 PLASMA MEMBRANE PROTEIN 2"/>
    <property type="match status" value="1"/>
</dbReference>
<dbReference type="PANTHER" id="PTHR33596:SF23">
    <property type="entry name" value="COLD-REGULATED 413 PLASMA MEMBRANE PROTEIN 2"/>
    <property type="match status" value="1"/>
</dbReference>
<protein>
    <submittedName>
        <fullName evidence="13">Uncharacterized protein</fullName>
    </submittedName>
</protein>
<dbReference type="Pfam" id="PF01716">
    <property type="entry name" value="MSP"/>
    <property type="match status" value="1"/>
</dbReference>
<evidence type="ECO:0000256" key="5">
    <source>
        <dbReference type="ARBA" id="ARBA00022531"/>
    </source>
</evidence>
<accession>A0ABR2NPY7</accession>
<comment type="similarity">
    <text evidence="3">Belongs to the Cold-regulated 413 protein family.</text>
</comment>
<evidence type="ECO:0000256" key="6">
    <source>
        <dbReference type="ARBA" id="ARBA00022692"/>
    </source>
</evidence>
<comment type="similarity">
    <text evidence="4">Belongs to the PsbO family.</text>
</comment>
<dbReference type="SUPFAM" id="SSF56925">
    <property type="entry name" value="OMPA-like"/>
    <property type="match status" value="1"/>
</dbReference>
<keyword evidence="14" id="KW-1185">Reference proteome</keyword>
<evidence type="ECO:0000256" key="9">
    <source>
        <dbReference type="ARBA" id="ARBA00023136"/>
    </source>
</evidence>
<evidence type="ECO:0000256" key="12">
    <source>
        <dbReference type="SAM" id="Phobius"/>
    </source>
</evidence>
<evidence type="ECO:0000256" key="2">
    <source>
        <dbReference type="ARBA" id="ARBA00004334"/>
    </source>
</evidence>
<organism evidence="13 14">
    <name type="scientific">Hibiscus sabdariffa</name>
    <name type="common">roselle</name>
    <dbReference type="NCBI Taxonomy" id="183260"/>
    <lineage>
        <taxon>Eukaryota</taxon>
        <taxon>Viridiplantae</taxon>
        <taxon>Streptophyta</taxon>
        <taxon>Embryophyta</taxon>
        <taxon>Tracheophyta</taxon>
        <taxon>Spermatophyta</taxon>
        <taxon>Magnoliopsida</taxon>
        <taxon>eudicotyledons</taxon>
        <taxon>Gunneridae</taxon>
        <taxon>Pentapetalae</taxon>
        <taxon>rosids</taxon>
        <taxon>malvids</taxon>
        <taxon>Malvales</taxon>
        <taxon>Malvaceae</taxon>
        <taxon>Malvoideae</taxon>
        <taxon>Hibiscus</taxon>
    </lineage>
</organism>
<evidence type="ECO:0000256" key="4">
    <source>
        <dbReference type="ARBA" id="ARBA00009838"/>
    </source>
</evidence>
<feature type="transmembrane region" description="Helical" evidence="12">
    <location>
        <begin position="147"/>
        <end position="165"/>
    </location>
</feature>
<evidence type="ECO:0000256" key="11">
    <source>
        <dbReference type="ARBA" id="ARBA00023276"/>
    </source>
</evidence>
<keyword evidence="9 12" id="KW-0472">Membrane</keyword>
<evidence type="ECO:0000256" key="8">
    <source>
        <dbReference type="ARBA" id="ARBA00023078"/>
    </source>
</evidence>
<dbReference type="Gene3D" id="2.40.160.30">
    <property type="entry name" value="Photosystem II, cytochrome c-550 precursor"/>
    <property type="match status" value="1"/>
</dbReference>
<name>A0ABR2NPY7_9ROSI</name>
<feature type="transmembrane region" description="Helical" evidence="12">
    <location>
        <begin position="76"/>
        <end position="95"/>
    </location>
</feature>
<keyword evidence="11" id="KW-0604">Photosystem II</keyword>
<dbReference type="InterPro" id="IPR011250">
    <property type="entry name" value="OMP/PagP_B-barrel"/>
</dbReference>
<evidence type="ECO:0000256" key="3">
    <source>
        <dbReference type="ARBA" id="ARBA00005852"/>
    </source>
</evidence>
<feature type="transmembrane region" description="Helical" evidence="12">
    <location>
        <begin position="185"/>
        <end position="205"/>
    </location>
</feature>
<evidence type="ECO:0000256" key="7">
    <source>
        <dbReference type="ARBA" id="ARBA00022989"/>
    </source>
</evidence>
<dbReference type="Pfam" id="PF05562">
    <property type="entry name" value="WCOR413"/>
    <property type="match status" value="1"/>
</dbReference>
<feature type="transmembrane region" description="Helical" evidence="12">
    <location>
        <begin position="124"/>
        <end position="140"/>
    </location>
</feature>
<keyword evidence="6 12" id="KW-0812">Transmembrane</keyword>
<dbReference type="InterPro" id="IPR002628">
    <property type="entry name" value="PsbO"/>
</dbReference>
<reference evidence="13 14" key="1">
    <citation type="journal article" date="2024" name="G3 (Bethesda)">
        <title>Genome assembly of Hibiscus sabdariffa L. provides insights into metabolisms of medicinal natural products.</title>
        <authorList>
            <person name="Kim T."/>
        </authorList>
    </citation>
    <scope>NUCLEOTIDE SEQUENCE [LARGE SCALE GENOMIC DNA]</scope>
    <source>
        <strain evidence="13">TK-2024</strain>
        <tissue evidence="13">Old leaves</tissue>
    </source>
</reference>